<gene>
    <name evidence="2" type="ORF">FHS18_003830</name>
</gene>
<dbReference type="Proteomes" id="UP000570361">
    <property type="component" value="Unassembled WGS sequence"/>
</dbReference>
<feature type="domain" description="Transposase DDE" evidence="1">
    <location>
        <begin position="100"/>
        <end position="174"/>
    </location>
</feature>
<evidence type="ECO:0000313" key="2">
    <source>
        <dbReference type="EMBL" id="MBB3111762.1"/>
    </source>
</evidence>
<comment type="caution">
    <text evidence="2">The sequence shown here is derived from an EMBL/GenBank/DDBJ whole genome shotgun (WGS) entry which is preliminary data.</text>
</comment>
<accession>A0A7W5FP23</accession>
<dbReference type="InterPro" id="IPR025668">
    <property type="entry name" value="Tnp_DDE_dom"/>
</dbReference>
<dbReference type="PANTHER" id="PTHR33408">
    <property type="entry name" value="TRANSPOSASE"/>
    <property type="match status" value="1"/>
</dbReference>
<dbReference type="PANTHER" id="PTHR33408:SF2">
    <property type="entry name" value="TRANSPOSASE DDE DOMAIN-CONTAINING PROTEIN"/>
    <property type="match status" value="1"/>
</dbReference>
<dbReference type="Pfam" id="PF13751">
    <property type="entry name" value="DDE_Tnp_1_6"/>
    <property type="match status" value="1"/>
</dbReference>
<reference evidence="2 3" key="1">
    <citation type="submission" date="2020-08" db="EMBL/GenBank/DDBJ databases">
        <title>Genomic Encyclopedia of Type Strains, Phase III (KMG-III): the genomes of soil and plant-associated and newly described type strains.</title>
        <authorList>
            <person name="Whitman W."/>
        </authorList>
    </citation>
    <scope>NUCLEOTIDE SEQUENCE [LARGE SCALE GENOMIC DNA]</scope>
    <source>
        <strain evidence="2 3">CECT 5862</strain>
    </source>
</reference>
<evidence type="ECO:0000313" key="3">
    <source>
        <dbReference type="Proteomes" id="UP000570361"/>
    </source>
</evidence>
<dbReference type="AlphaFoldDB" id="A0A7W5FP23"/>
<proteinExistence type="predicted"/>
<organism evidence="2 3">
    <name type="scientific">Paenibacillus phyllosphaerae</name>
    <dbReference type="NCBI Taxonomy" id="274593"/>
    <lineage>
        <taxon>Bacteria</taxon>
        <taxon>Bacillati</taxon>
        <taxon>Bacillota</taxon>
        <taxon>Bacilli</taxon>
        <taxon>Bacillales</taxon>
        <taxon>Paenibacillaceae</taxon>
        <taxon>Paenibacillus</taxon>
    </lineage>
</organism>
<protein>
    <recommendedName>
        <fullName evidence="1">Transposase DDE domain-containing protein</fullName>
    </recommendedName>
</protein>
<sequence>MQIGTENQTHHRIKSSSTSNRQALLETAFGKVDAALGQFPGTIIADTEYGREKNYAYLNEEACNAVVKYSTYHKENSKSWQTDISKLDNWTYDEKNDAWICVEGQKLTFRYERKTMTESGFEIQTRHYRSSTCDSCPLKPKCTKAKGDREIQVSMNYIGMKRQAREQLKSEDGYAL</sequence>
<name>A0A7W5FP23_9BACL</name>
<keyword evidence="3" id="KW-1185">Reference proteome</keyword>
<dbReference type="EMBL" id="JACHXK010000008">
    <property type="protein sequence ID" value="MBB3111762.1"/>
    <property type="molecule type" value="Genomic_DNA"/>
</dbReference>
<evidence type="ECO:0000259" key="1">
    <source>
        <dbReference type="Pfam" id="PF13751"/>
    </source>
</evidence>